<name>A0A7N8XWJ6_9TELE</name>
<protein>
    <submittedName>
        <fullName evidence="1">Uncharacterized protein</fullName>
    </submittedName>
</protein>
<dbReference type="Proteomes" id="UP000261640">
    <property type="component" value="Unplaced"/>
</dbReference>
<organism evidence="1 2">
    <name type="scientific">Mastacembelus armatus</name>
    <name type="common">zig-zag eel</name>
    <dbReference type="NCBI Taxonomy" id="205130"/>
    <lineage>
        <taxon>Eukaryota</taxon>
        <taxon>Metazoa</taxon>
        <taxon>Chordata</taxon>
        <taxon>Craniata</taxon>
        <taxon>Vertebrata</taxon>
        <taxon>Euteleostomi</taxon>
        <taxon>Actinopterygii</taxon>
        <taxon>Neopterygii</taxon>
        <taxon>Teleostei</taxon>
        <taxon>Neoteleostei</taxon>
        <taxon>Acanthomorphata</taxon>
        <taxon>Anabantaria</taxon>
        <taxon>Synbranchiformes</taxon>
        <taxon>Mastacembelidae</taxon>
        <taxon>Mastacembelus</taxon>
    </lineage>
</organism>
<evidence type="ECO:0000313" key="2">
    <source>
        <dbReference type="Proteomes" id="UP000261640"/>
    </source>
</evidence>
<keyword evidence="2" id="KW-1185">Reference proteome</keyword>
<sequence length="103" mass="11849">MQNHFPLFLLSYTGWSRVCIKHAAGKVNTNSRWFEPREIQPQLEAFSVNKIIRCPDRELDSHQNLNSGNLLMKGRNSSFCLVGRDGPSSAGGRVYRMKWLLIR</sequence>
<evidence type="ECO:0000313" key="1">
    <source>
        <dbReference type="Ensembl" id="ENSMAMP00000051716.1"/>
    </source>
</evidence>
<reference evidence="1" key="1">
    <citation type="submission" date="2025-08" db="UniProtKB">
        <authorList>
            <consortium name="Ensembl"/>
        </authorList>
    </citation>
    <scope>IDENTIFICATION</scope>
</reference>
<reference evidence="1" key="2">
    <citation type="submission" date="2025-09" db="UniProtKB">
        <authorList>
            <consortium name="Ensembl"/>
        </authorList>
    </citation>
    <scope>IDENTIFICATION</scope>
</reference>
<dbReference type="AlphaFoldDB" id="A0A7N8XWJ6"/>
<dbReference type="Ensembl" id="ENSMAMT00000067508.1">
    <property type="protein sequence ID" value="ENSMAMP00000051716.1"/>
    <property type="gene ID" value="ENSMAMG00000026476.1"/>
</dbReference>
<accession>A0A7N8XWJ6</accession>
<dbReference type="InParanoid" id="A0A7N8XWJ6"/>
<proteinExistence type="predicted"/>